<sequence length="118" mass="12787">MSQIEGQTPRRVKRNIAFEFEDANASQSTPVPVREERPRFLNEASDAQSLLLSELKESLAGIELSLNVDKWVHEYATVAPGSSSAMNVVPSRGRGLFDVAIGVGGEEGLVPGMPDTYL</sequence>
<gene>
    <name evidence="1" type="ORF">FJAP1339_LOCUS3738</name>
</gene>
<name>A0A7S2UYN9_9STRA</name>
<proteinExistence type="predicted"/>
<organism evidence="1">
    <name type="scientific">Fibrocapsa japonica</name>
    <dbReference type="NCBI Taxonomy" id="94617"/>
    <lineage>
        <taxon>Eukaryota</taxon>
        <taxon>Sar</taxon>
        <taxon>Stramenopiles</taxon>
        <taxon>Ochrophyta</taxon>
        <taxon>Raphidophyceae</taxon>
        <taxon>Chattonellales</taxon>
        <taxon>Chattonellaceae</taxon>
        <taxon>Fibrocapsa</taxon>
    </lineage>
</organism>
<dbReference type="AlphaFoldDB" id="A0A7S2UYN9"/>
<reference evidence="1" key="1">
    <citation type="submission" date="2021-01" db="EMBL/GenBank/DDBJ databases">
        <authorList>
            <person name="Corre E."/>
            <person name="Pelletier E."/>
            <person name="Niang G."/>
            <person name="Scheremetjew M."/>
            <person name="Finn R."/>
            <person name="Kale V."/>
            <person name="Holt S."/>
            <person name="Cochrane G."/>
            <person name="Meng A."/>
            <person name="Brown T."/>
            <person name="Cohen L."/>
        </authorList>
    </citation>
    <scope>NUCLEOTIDE SEQUENCE</scope>
    <source>
        <strain evidence="1">CCMP1661</strain>
    </source>
</reference>
<protein>
    <submittedName>
        <fullName evidence="1">Uncharacterized protein</fullName>
    </submittedName>
</protein>
<evidence type="ECO:0000313" key="1">
    <source>
        <dbReference type="EMBL" id="CAD9861216.1"/>
    </source>
</evidence>
<dbReference type="EMBL" id="HBHR01007678">
    <property type="protein sequence ID" value="CAD9861216.1"/>
    <property type="molecule type" value="Transcribed_RNA"/>
</dbReference>
<accession>A0A7S2UYN9</accession>